<reference evidence="6" key="2">
    <citation type="submission" date="2017-06" db="EMBL/GenBank/DDBJ databases">
        <title>The pomegranate genome and the genomics of punicalagin biosynthesis.</title>
        <authorList>
            <person name="Xu C."/>
        </authorList>
    </citation>
    <scope>NUCLEOTIDE SEQUENCE [LARGE SCALE GENOMIC DNA]</scope>
    <source>
        <tissue evidence="6">Fresh leaf</tissue>
    </source>
</reference>
<keyword evidence="2" id="KW-0446">Lipid-binding</keyword>
<dbReference type="Pfam" id="PF00887">
    <property type="entry name" value="ACBP"/>
    <property type="match status" value="1"/>
</dbReference>
<dbReference type="SUPFAM" id="SSF47027">
    <property type="entry name" value="Acyl-CoA binding protein"/>
    <property type="match status" value="1"/>
</dbReference>
<dbReference type="PROSITE" id="PS51228">
    <property type="entry name" value="ACB_2"/>
    <property type="match status" value="1"/>
</dbReference>
<dbReference type="PANTHER" id="PTHR23310">
    <property type="entry name" value="ACYL-COA-BINDING PROTEIN, ACBP"/>
    <property type="match status" value="1"/>
</dbReference>
<dbReference type="GO" id="GO:0006631">
    <property type="term" value="P:fatty acid metabolic process"/>
    <property type="evidence" value="ECO:0007669"/>
    <property type="project" value="TreeGrafter"/>
</dbReference>
<evidence type="ECO:0000313" key="7">
    <source>
        <dbReference type="EMBL" id="PKI41230.1"/>
    </source>
</evidence>
<proteinExistence type="inferred from homology"/>
<dbReference type="GeneID" id="116208281"/>
<feature type="transmembrane region" description="Helical" evidence="4">
    <location>
        <begin position="6"/>
        <end position="24"/>
    </location>
</feature>
<keyword evidence="4" id="KW-0472">Membrane</keyword>
<dbReference type="InterPro" id="IPR035984">
    <property type="entry name" value="Acyl-CoA-binding_sf"/>
</dbReference>
<organism evidence="6 8">
    <name type="scientific">Punica granatum</name>
    <name type="common">Pomegranate</name>
    <dbReference type="NCBI Taxonomy" id="22663"/>
    <lineage>
        <taxon>Eukaryota</taxon>
        <taxon>Viridiplantae</taxon>
        <taxon>Streptophyta</taxon>
        <taxon>Embryophyta</taxon>
        <taxon>Tracheophyta</taxon>
        <taxon>Spermatophyta</taxon>
        <taxon>Magnoliopsida</taxon>
        <taxon>eudicotyledons</taxon>
        <taxon>Gunneridae</taxon>
        <taxon>Pentapetalae</taxon>
        <taxon>rosids</taxon>
        <taxon>malvids</taxon>
        <taxon>Myrtales</taxon>
        <taxon>Lythraceae</taxon>
        <taxon>Punica</taxon>
    </lineage>
</organism>
<comment type="caution">
    <text evidence="6">The sequence shown here is derived from an EMBL/GenBank/DDBJ whole genome shotgun (WGS) entry which is preliminary data.</text>
</comment>
<dbReference type="EMBL" id="MTKT01002011">
    <property type="protein sequence ID" value="OWM82115.1"/>
    <property type="molecule type" value="Genomic_DNA"/>
</dbReference>
<protein>
    <recommendedName>
        <fullName evidence="5">ACB domain-containing protein</fullName>
    </recommendedName>
</protein>
<feature type="compositionally biased region" description="Basic and acidic residues" evidence="3">
    <location>
        <begin position="79"/>
        <end position="124"/>
    </location>
</feature>
<keyword evidence="4" id="KW-0812">Transmembrane</keyword>
<comment type="similarity">
    <text evidence="1">Belongs to the ACBP family.</text>
</comment>
<evidence type="ECO:0000256" key="3">
    <source>
        <dbReference type="SAM" id="MobiDB-lite"/>
    </source>
</evidence>
<dbReference type="GO" id="GO:0000062">
    <property type="term" value="F:fatty-acyl-CoA binding"/>
    <property type="evidence" value="ECO:0007669"/>
    <property type="project" value="InterPro"/>
</dbReference>
<evidence type="ECO:0000313" key="9">
    <source>
        <dbReference type="Proteomes" id="UP000233551"/>
    </source>
</evidence>
<evidence type="ECO:0000313" key="8">
    <source>
        <dbReference type="Proteomes" id="UP000197138"/>
    </source>
</evidence>
<evidence type="ECO:0000259" key="5">
    <source>
        <dbReference type="PROSITE" id="PS51228"/>
    </source>
</evidence>
<gene>
    <name evidence="6" type="ORF">CDL15_Pgr001689</name>
    <name evidence="7" type="ORF">CRG98_038342</name>
</gene>
<dbReference type="Gene3D" id="1.20.80.10">
    <property type="match status" value="1"/>
</dbReference>
<dbReference type="PANTHER" id="PTHR23310:SF105">
    <property type="entry name" value="ACYL-COA-BINDING DOMAIN-CONTAINING PROTEIN 5"/>
    <property type="match status" value="1"/>
</dbReference>
<evidence type="ECO:0000256" key="2">
    <source>
        <dbReference type="ARBA" id="ARBA00023121"/>
    </source>
</evidence>
<dbReference type="STRING" id="22663.A0A218XA53"/>
<dbReference type="OrthoDB" id="71307at2759"/>
<sequence>MVLQLQLAYFVLVAALVVLCVIVSKLRELAEKGRSVDQVLILMRRLEDEAEVVAPCSPDHSMCTRRVGFGAGSGLSGECARESAGSRKEGREIETEMQRKETQPSSRTEESRRSSGPIDEKEEHDNDDDWEGIEKTELQRTFDRAVRFVGSLKSSGLVGSRIGRDEKMKLYGLHKIATEGPCLQSLLLPFKVSFRWFFMNPKAFQQLGNMSPEDAMEQYIDFVSIICPDWMQNDLDCKHPTLKLPDQ</sequence>
<keyword evidence="9" id="KW-1185">Reference proteome</keyword>
<dbReference type="InterPro" id="IPR014352">
    <property type="entry name" value="FERM/acyl-CoA-bd_prot_sf"/>
</dbReference>
<evidence type="ECO:0000313" key="6">
    <source>
        <dbReference type="EMBL" id="OWM82115.1"/>
    </source>
</evidence>
<reference evidence="8" key="1">
    <citation type="journal article" date="2017" name="Plant J.">
        <title>The pomegranate (Punica granatum L.) genome and the genomics of punicalagin biosynthesis.</title>
        <authorList>
            <person name="Qin G."/>
            <person name="Xu C."/>
            <person name="Ming R."/>
            <person name="Tang H."/>
            <person name="Guyot R."/>
            <person name="Kramer E.M."/>
            <person name="Hu Y."/>
            <person name="Yi X."/>
            <person name="Qi Y."/>
            <person name="Xu X."/>
            <person name="Gao Z."/>
            <person name="Pan H."/>
            <person name="Jian J."/>
            <person name="Tian Y."/>
            <person name="Yue Z."/>
            <person name="Xu Y."/>
        </authorList>
    </citation>
    <scope>NUCLEOTIDE SEQUENCE [LARGE SCALE GENOMIC DNA]</scope>
    <source>
        <strain evidence="8">cv. Dabenzi</strain>
    </source>
</reference>
<evidence type="ECO:0000256" key="1">
    <source>
        <dbReference type="ARBA" id="ARBA00005567"/>
    </source>
</evidence>
<reference evidence="7 9" key="3">
    <citation type="submission" date="2017-11" db="EMBL/GenBank/DDBJ databases">
        <title>De-novo sequencing of pomegranate (Punica granatum L.) genome.</title>
        <authorList>
            <person name="Akparov Z."/>
            <person name="Amiraslanov A."/>
            <person name="Hajiyeva S."/>
            <person name="Abbasov M."/>
            <person name="Kaur K."/>
            <person name="Hamwieh A."/>
            <person name="Solovyev V."/>
            <person name="Salamov A."/>
            <person name="Braich B."/>
            <person name="Kosarev P."/>
            <person name="Mahmoud A."/>
            <person name="Hajiyev E."/>
            <person name="Babayeva S."/>
            <person name="Izzatullayeva V."/>
            <person name="Mammadov A."/>
            <person name="Mammadov A."/>
            <person name="Sharifova S."/>
            <person name="Ojaghi J."/>
            <person name="Eynullazada K."/>
            <person name="Bayramov B."/>
            <person name="Abdulazimova A."/>
            <person name="Shahmuradov I."/>
        </authorList>
    </citation>
    <scope>NUCLEOTIDE SEQUENCE [LARGE SCALE GENOMIC DNA]</scope>
    <source>
        <strain evidence="7">AG2017</strain>
        <strain evidence="9">cv. AG2017</strain>
        <tissue evidence="7">Leaf</tissue>
    </source>
</reference>
<name>A0A218XA53_PUNGR</name>
<accession>A0A218XA53</accession>
<dbReference type="AlphaFoldDB" id="A0A218XA53"/>
<evidence type="ECO:0000256" key="4">
    <source>
        <dbReference type="SAM" id="Phobius"/>
    </source>
</evidence>
<dbReference type="Proteomes" id="UP000233551">
    <property type="component" value="Unassembled WGS sequence"/>
</dbReference>
<dbReference type="Proteomes" id="UP000197138">
    <property type="component" value="Unassembled WGS sequence"/>
</dbReference>
<feature type="region of interest" description="Disordered" evidence="3">
    <location>
        <begin position="73"/>
        <end position="133"/>
    </location>
</feature>
<dbReference type="InterPro" id="IPR000582">
    <property type="entry name" value="Acyl-CoA-binding_protein"/>
</dbReference>
<dbReference type="EMBL" id="PGOL01003425">
    <property type="protein sequence ID" value="PKI41230.1"/>
    <property type="molecule type" value="Genomic_DNA"/>
</dbReference>
<keyword evidence="4" id="KW-1133">Transmembrane helix</keyword>
<feature type="domain" description="ACB" evidence="5">
    <location>
        <begin position="138"/>
        <end position="232"/>
    </location>
</feature>